<dbReference type="GO" id="GO:0019752">
    <property type="term" value="P:carboxylic acid metabolic process"/>
    <property type="evidence" value="ECO:0007669"/>
    <property type="project" value="InterPro"/>
</dbReference>
<dbReference type="PANTHER" id="PTHR45677:SF8">
    <property type="entry name" value="CYSTEINE SULFINIC ACID DECARBOXYLASE"/>
    <property type="match status" value="1"/>
</dbReference>
<evidence type="ECO:0000256" key="5">
    <source>
        <dbReference type="ARBA" id="ARBA00023239"/>
    </source>
</evidence>
<dbReference type="AlphaFoldDB" id="A0A1J5RZJ5"/>
<dbReference type="PANTHER" id="PTHR45677">
    <property type="entry name" value="GLUTAMATE DECARBOXYLASE-RELATED"/>
    <property type="match status" value="1"/>
</dbReference>
<comment type="caution">
    <text evidence="6">The sequence shown here is derived from an EMBL/GenBank/DDBJ whole genome shotgun (WGS) entry which is preliminary data.</text>
</comment>
<gene>
    <name evidence="6" type="primary">ddc_1</name>
    <name evidence="6" type="ORF">GALL_166310</name>
</gene>
<keyword evidence="4" id="KW-0663">Pyridoxal phosphate</keyword>
<dbReference type="Pfam" id="PF00282">
    <property type="entry name" value="Pyridoxal_deC"/>
    <property type="match status" value="1"/>
</dbReference>
<dbReference type="GO" id="GO:0005737">
    <property type="term" value="C:cytoplasm"/>
    <property type="evidence" value="ECO:0007669"/>
    <property type="project" value="TreeGrafter"/>
</dbReference>
<dbReference type="Gene3D" id="3.90.1150.170">
    <property type="match status" value="1"/>
</dbReference>
<name>A0A1J5RZJ5_9ZZZZ</name>
<evidence type="ECO:0000256" key="1">
    <source>
        <dbReference type="ARBA" id="ARBA00001933"/>
    </source>
</evidence>
<evidence type="ECO:0000256" key="4">
    <source>
        <dbReference type="ARBA" id="ARBA00022898"/>
    </source>
</evidence>
<dbReference type="GO" id="GO:0006520">
    <property type="term" value="P:amino acid metabolic process"/>
    <property type="evidence" value="ECO:0007669"/>
    <property type="project" value="InterPro"/>
</dbReference>
<dbReference type="InterPro" id="IPR002129">
    <property type="entry name" value="PyrdxlP-dep_de-COase"/>
</dbReference>
<proteinExistence type="inferred from homology"/>
<evidence type="ECO:0000256" key="3">
    <source>
        <dbReference type="ARBA" id="ARBA00022793"/>
    </source>
</evidence>
<dbReference type="Gene3D" id="3.40.640.10">
    <property type="entry name" value="Type I PLP-dependent aspartate aminotransferase-like (Major domain)"/>
    <property type="match status" value="1"/>
</dbReference>
<dbReference type="InterPro" id="IPR015421">
    <property type="entry name" value="PyrdxlP-dep_Trfase_major"/>
</dbReference>
<sequence>MDEFKILDEVFEKIKSYIQSNDDNTKPVVQFYKPGELKERIDFTVKNTGSTENEFLELIDKYLEYSVRTGNKQFLNQLYSGFNFPAFIGEVFTVLANTSMYTYEVAPVATTIETEMIKLMNSYSGYASGDGIFVSGGSNANLVAMFSARNNVLPESRFEGYDKNKNLKAFVNEYAHYSFETAANILGIGAKNVIKVKADKNGKLIPEELEKEIIASIKRNETPFFVAATCATTLLGAYDPIDEMAEICKKYNIWLHADGSFGGSIILSDEHRHLMKGIEKTDSFTWNPHKLMNIPLICSALLVQKRGTLQHNITDINADYIFHDIDEIEDLGKKSIQCGRRVDAVKLWFAWKYFGLEGYKKRIDSLYKAAAYAELKVKEHPRLELLAPRQSFSICFRYIPKEKTDLNQFNLKLREALRKSGKSIVNYGYINKTLAIRLITANNELAFSDIDLFFKNLIAEAEKLDNDL</sequence>
<protein>
    <submittedName>
        <fullName evidence="6">L-2,4-diaminobutyrate decarboxylase</fullName>
        <ecNumber evidence="6">4.1.1.86</ecNumber>
    </submittedName>
</protein>
<dbReference type="GO" id="GO:0030170">
    <property type="term" value="F:pyridoxal phosphate binding"/>
    <property type="evidence" value="ECO:0007669"/>
    <property type="project" value="InterPro"/>
</dbReference>
<keyword evidence="5 6" id="KW-0456">Lyase</keyword>
<reference evidence="6" key="1">
    <citation type="submission" date="2016-10" db="EMBL/GenBank/DDBJ databases">
        <title>Sequence of Gallionella enrichment culture.</title>
        <authorList>
            <person name="Poehlein A."/>
            <person name="Muehling M."/>
            <person name="Daniel R."/>
        </authorList>
    </citation>
    <scope>NUCLEOTIDE SEQUENCE</scope>
</reference>
<comment type="similarity">
    <text evidence="2">Belongs to the group II decarboxylase family.</text>
</comment>
<keyword evidence="3" id="KW-0210">Decarboxylase</keyword>
<dbReference type="GO" id="GO:0033983">
    <property type="term" value="F:diaminobutyrate decarboxylase activity"/>
    <property type="evidence" value="ECO:0007669"/>
    <property type="project" value="UniProtKB-EC"/>
</dbReference>
<dbReference type="InterPro" id="IPR010977">
    <property type="entry name" value="Aromatic_deC"/>
</dbReference>
<dbReference type="SUPFAM" id="SSF53383">
    <property type="entry name" value="PLP-dependent transferases"/>
    <property type="match status" value="1"/>
</dbReference>
<comment type="cofactor">
    <cofactor evidence="1">
        <name>pyridoxal 5'-phosphate</name>
        <dbReference type="ChEBI" id="CHEBI:597326"/>
    </cofactor>
</comment>
<dbReference type="EMBL" id="MLJW01000085">
    <property type="protein sequence ID" value="OIR01343.1"/>
    <property type="molecule type" value="Genomic_DNA"/>
</dbReference>
<evidence type="ECO:0000313" key="6">
    <source>
        <dbReference type="EMBL" id="OIR01343.1"/>
    </source>
</evidence>
<dbReference type="EC" id="4.1.1.86" evidence="6"/>
<dbReference type="InterPro" id="IPR015424">
    <property type="entry name" value="PyrdxlP-dep_Trfase"/>
</dbReference>
<dbReference type="PRINTS" id="PR00800">
    <property type="entry name" value="YHDCRBOXLASE"/>
</dbReference>
<organism evidence="6">
    <name type="scientific">mine drainage metagenome</name>
    <dbReference type="NCBI Taxonomy" id="410659"/>
    <lineage>
        <taxon>unclassified sequences</taxon>
        <taxon>metagenomes</taxon>
        <taxon>ecological metagenomes</taxon>
    </lineage>
</organism>
<evidence type="ECO:0000256" key="2">
    <source>
        <dbReference type="ARBA" id="ARBA00009533"/>
    </source>
</evidence>
<accession>A0A1J5RZJ5</accession>